<evidence type="ECO:0000313" key="3">
    <source>
        <dbReference type="Proteomes" id="UP000095038"/>
    </source>
</evidence>
<sequence length="293" mass="34273">MVASKTLKSQEYIGDSDSELDNNDQYVFHPPTNYVQVKNFNSISPSHLKDKQIWLIKTPKNFSFKTIKKLPVNFGKQASVLDFNDKSYKLKENSFNSTAEPFTSSLKYRILLPASSDNTLKIQSDLEINKFFTISESVPIPEINYDKVIKPRKDVKKIKNINMRNFPSGYGLHDYKESTEFINYDDLVPKNAENQVDYDDASENENENEPYDLDKDIENYINSDIVMADSSIFPENQINFKKDKKDKKDRKIKKEKKEKKDKKDKKSKKEGKVKKEKKIKKENRKIKKELITQ</sequence>
<dbReference type="Proteomes" id="UP000095038">
    <property type="component" value="Unassembled WGS sequence"/>
</dbReference>
<feature type="compositionally biased region" description="Basic residues" evidence="1">
    <location>
        <begin position="242"/>
        <end position="287"/>
    </location>
</feature>
<dbReference type="Gene3D" id="6.20.250.70">
    <property type="match status" value="1"/>
</dbReference>
<dbReference type="PANTHER" id="PTHR28155">
    <property type="entry name" value="ACR243WP"/>
    <property type="match status" value="1"/>
</dbReference>
<dbReference type="GeneID" id="30964965"/>
<dbReference type="RefSeq" id="XP_020050871.1">
    <property type="nucleotide sequence ID" value="XM_020191329.1"/>
</dbReference>
<dbReference type="Pfam" id="PF08208">
    <property type="entry name" value="RNA_polI_A34"/>
    <property type="match status" value="1"/>
</dbReference>
<gene>
    <name evidence="2" type="ORF">ASCRUDRAFT_6355</name>
</gene>
<organism evidence="2 3">
    <name type="scientific">Ascoidea rubescens DSM 1968</name>
    <dbReference type="NCBI Taxonomy" id="1344418"/>
    <lineage>
        <taxon>Eukaryota</taxon>
        <taxon>Fungi</taxon>
        <taxon>Dikarya</taxon>
        <taxon>Ascomycota</taxon>
        <taxon>Saccharomycotina</taxon>
        <taxon>Saccharomycetes</taxon>
        <taxon>Ascoideaceae</taxon>
        <taxon>Ascoidea</taxon>
    </lineage>
</organism>
<evidence type="ECO:0000313" key="2">
    <source>
        <dbReference type="EMBL" id="ODV64564.1"/>
    </source>
</evidence>
<proteinExistence type="predicted"/>
<feature type="region of interest" description="Disordered" evidence="1">
    <location>
        <begin position="238"/>
        <end position="293"/>
    </location>
</feature>
<reference evidence="3" key="1">
    <citation type="submission" date="2016-05" db="EMBL/GenBank/DDBJ databases">
        <title>Comparative genomics of biotechnologically important yeasts.</title>
        <authorList>
            <consortium name="DOE Joint Genome Institute"/>
            <person name="Riley R."/>
            <person name="Haridas S."/>
            <person name="Wolfe K.H."/>
            <person name="Lopes M.R."/>
            <person name="Hittinger C.T."/>
            <person name="Goker M."/>
            <person name="Salamov A."/>
            <person name="Wisecaver J."/>
            <person name="Long T.M."/>
            <person name="Aerts A.L."/>
            <person name="Barry K."/>
            <person name="Choi C."/>
            <person name="Clum A."/>
            <person name="Coughlan A.Y."/>
            <person name="Deshpande S."/>
            <person name="Douglass A.P."/>
            <person name="Hanson S.J."/>
            <person name="Klenk H.-P."/>
            <person name="Labutti K."/>
            <person name="Lapidus A."/>
            <person name="Lindquist E."/>
            <person name="Lipzen A."/>
            <person name="Meier-Kolthoff J.P."/>
            <person name="Ohm R.A."/>
            <person name="Otillar R.P."/>
            <person name="Pangilinan J."/>
            <person name="Peng Y."/>
            <person name="Rokas A."/>
            <person name="Rosa C.A."/>
            <person name="Scheuner C."/>
            <person name="Sibirny A.A."/>
            <person name="Slot J.C."/>
            <person name="Stielow J.B."/>
            <person name="Sun H."/>
            <person name="Kurtzman C.P."/>
            <person name="Blackwell M."/>
            <person name="Grigoriev I.V."/>
            <person name="Jeffries T.W."/>
        </authorList>
    </citation>
    <scope>NUCLEOTIDE SEQUENCE [LARGE SCALE GENOMIC DNA]</scope>
    <source>
        <strain evidence="3">DSM 1968</strain>
    </source>
</reference>
<dbReference type="OrthoDB" id="4089784at2759"/>
<dbReference type="PANTHER" id="PTHR28155:SF1">
    <property type="entry name" value="DNA-DIRECTED RNA POLYMERASE I SUBUNIT RPA34.5-DOMAIN-CONTAINING PROTEIN"/>
    <property type="match status" value="1"/>
</dbReference>
<protein>
    <submittedName>
        <fullName evidence="2">RNA polymerase I, subunit RPA34.5</fullName>
    </submittedName>
</protein>
<evidence type="ECO:0000256" key="1">
    <source>
        <dbReference type="SAM" id="MobiDB-lite"/>
    </source>
</evidence>
<dbReference type="EMBL" id="KV454475">
    <property type="protein sequence ID" value="ODV64564.1"/>
    <property type="molecule type" value="Genomic_DNA"/>
</dbReference>
<dbReference type="GO" id="GO:0006360">
    <property type="term" value="P:transcription by RNA polymerase I"/>
    <property type="evidence" value="ECO:0007669"/>
    <property type="project" value="InterPro"/>
</dbReference>
<dbReference type="FunCoup" id="A0A1D2VSH7">
    <property type="interactions" value="199"/>
</dbReference>
<dbReference type="STRING" id="1344418.A0A1D2VSH7"/>
<dbReference type="InterPro" id="IPR053263">
    <property type="entry name" value="Euk_RPA34_RNAP_subunit"/>
</dbReference>
<keyword evidence="3" id="KW-1185">Reference proteome</keyword>
<name>A0A1D2VSH7_9ASCO</name>
<dbReference type="InParanoid" id="A0A1D2VSH7"/>
<accession>A0A1D2VSH7</accession>
<dbReference type="AlphaFoldDB" id="A0A1D2VSH7"/>
<dbReference type="InterPro" id="IPR013240">
    <property type="entry name" value="DNA-dir_RNA_pol1_su_RPA34"/>
</dbReference>